<sequence length="1834" mass="205302">MAASCSFPLLVEGSWGPNPPKNLSTKLQMYFQSPRRSGGGECEVRQEPGSPTRFLVLFDSNDVRQQVLERENHELVWPGKGTFKLTVWLPTAPDDGCEGKSPTKESKTKEHVKESDVSEELDADLSLNGRSEEVENAPKEHENISSLVAFENVMANITDMILILLVENISGLSSDDFQVELIRDFNVAVVTFPKYFDAVKFVDDCATYHSVKKFQLSARLLEVTKTIRVENLPPGVDDDDLKCLFENPHNGGGRVAHIECFPEESSSLIEFFDRKVVDTILTRKLDLNNMPLSVFPYYASLGTALYGKEKPLIKLPAPFKESLDPSLWKFFEKKNYLTKEINDEVKHCHCELTWCQLSGEVTIRPTATLASQGRLRVKTWRKDVSTVFSGIKSKYKVTPFKVEPVVWDAIKNDLEDDRILIEFDALTGMVTLVGKSEDVQNTEPHIKDLIESTTQKIKREEQSLKQKLAIPPGKYSLLLHSGVQEHLRTECPEMEFYYDEASQHMCFKGLPEDVYKVKCEIQEKVYTMGQKKIQLPPEVFQFLQQVDCVEFSKSLFITQNILAIYELEGTTVLLTGSSTEVLLEAEKQMISALDYKLIKVEDREVLNGKKWRGLTSNLHKKYNSSSETVIIDEVTSGTTAQVVIAGCVKEVNEIHDLVSAFVEKHMKIEKLIEVKPSLVIDYLRTEKLFRQKIKKVNVQVSFNPKDKQKGILLTGSKAEVLEGMDLVKQAWDSVCVKSVHIDKPGAGQFFQDKARYYKSEVRRLFGCLIELQKDEEKEGGSTGGQRCLFRTDLAPGVSLIVQQGDLTQFPVEVVVNAASADLQLTGGLAAALSKAAGPELQEDCDQIVKKTKGKISPGWAVISKAGKLPYHHVIHAVGPQWKTEEALNCMWQLKGAVRESLHLAVKHKYQSIAFPAISSRAFGFPLPQCVETIILAIKECFQYTWAGCSLKEIYLVDVAEKTVEAFAESAKTIFKSTLSDAASLPTLPAAVQPSLSRDHGNTPSLLSPEGLRILLVKGDVQSATTLKQTVGFVFKTDVVVNSIPSNLELNRGPLSKALLEKAGPKLQEELNTAGQGVSAGTGTVLQTTGCNLPCRRVLHVVAPEWRSDNTSSHKIMENIIRECLEITERFSLRSIAFPAIGTGNLGFPKNVFAELITTEVLKFSSKNQLKSLQEVCFLLHPSDHGNIQAFSDEFARRANGNFVSDKIPMAEDTQGSHGTVSSPDLGVYETKIGPIIFQVASGDITTEKADVIVNSTSKTFNLKTGVSKAILERAGKTVEMECTHQAQQGHSNYIITQGGLLKCKNIIHVIGGNDVKNSVSCVLQECENRNYSSICLPAIGTVVYIAKSKKSALISAVTVSTINRDHPGSAKQNPDNVATAIIDAIEDFTQKGLVRSIKKVKVVIFLPQVLDVFYANMKKRGLQPSPQQSMMSKIASFLGFSGKSPKKRNPLVLEKKTEIAVFEVCGENGKCVENAISWIQELIQKEQCPYTSEDECVKNFDEKEYRELNELQRKLNITIKLDHDKPLIEVSGITVDVMQARNVIEDMIKRVRASKEQESLADRTRDFVEWQYENNNIFHSFDKITNMQLEDAKKEKRKTIGVKINHQSYTVDLNTYTATDAKGNSLPVRRQRKSEVELPPNWTDMKQQGVHVVELQPHHPEYKTVARKFNETCSNFIIEKIERIQNPDLWKNYQTKKNNMDAKNGQVINEKLLFHGTDVESVPLVNGKGFNRSYAGKNATAFGKGTYFAVNASYSANDTYSRPDMNGRKRMYFVRVLTGIYTRGHMSLIVPPLKDQTNPTDSYDTVTDCVQNPTLFVVFYDYQAYPEYLITFIR</sequence>
<dbReference type="InterPro" id="IPR002589">
    <property type="entry name" value="Macro_dom"/>
</dbReference>
<dbReference type="InterPro" id="IPR012677">
    <property type="entry name" value="Nucleotide-bd_a/b_plait_sf"/>
</dbReference>
<organism evidence="19 20">
    <name type="scientific">Camelus dromedarius</name>
    <name type="common">Dromedary</name>
    <name type="synonym">Arabian camel</name>
    <dbReference type="NCBI Taxonomy" id="9838"/>
    <lineage>
        <taxon>Eukaryota</taxon>
        <taxon>Metazoa</taxon>
        <taxon>Chordata</taxon>
        <taxon>Craniata</taxon>
        <taxon>Vertebrata</taxon>
        <taxon>Euteleostomi</taxon>
        <taxon>Mammalia</taxon>
        <taxon>Eutheria</taxon>
        <taxon>Laurasiatheria</taxon>
        <taxon>Artiodactyla</taxon>
        <taxon>Tylopoda</taxon>
        <taxon>Camelidae</taxon>
        <taxon>Camelus</taxon>
    </lineage>
</organism>
<dbReference type="InterPro" id="IPR057050">
    <property type="entry name" value="RRM_PARP14_2"/>
</dbReference>
<keyword evidence="3" id="KW-0963">Cytoplasm</keyword>
<dbReference type="GO" id="GO:0070212">
    <property type="term" value="P:protein poly-ADP-ribosylation"/>
    <property type="evidence" value="ECO:0007669"/>
    <property type="project" value="TreeGrafter"/>
</dbReference>
<evidence type="ECO:0000313" key="19">
    <source>
        <dbReference type="EMBL" id="KAB1283757.1"/>
    </source>
</evidence>
<dbReference type="InterPro" id="IPR057045">
    <property type="entry name" value="PARP14_KH_3"/>
</dbReference>
<dbReference type="InterPro" id="IPR052056">
    <property type="entry name" value="Mono-ARTD/PARP"/>
</dbReference>
<dbReference type="InterPro" id="IPR037197">
    <property type="entry name" value="WWE_dom_sf"/>
</dbReference>
<dbReference type="Pfam" id="PF23084">
    <property type="entry name" value="KH_PARP14_1"/>
    <property type="match status" value="1"/>
</dbReference>
<dbReference type="GO" id="GO:0001961">
    <property type="term" value="P:positive regulation of cytokine-mediated signaling pathway"/>
    <property type="evidence" value="ECO:0007669"/>
    <property type="project" value="UniProtKB-ARBA"/>
</dbReference>
<dbReference type="GO" id="GO:0045087">
    <property type="term" value="P:innate immune response"/>
    <property type="evidence" value="ECO:0007669"/>
    <property type="project" value="UniProtKB-KW"/>
</dbReference>
<dbReference type="PROSITE" id="PS51154">
    <property type="entry name" value="MACRO"/>
    <property type="match status" value="3"/>
</dbReference>
<dbReference type="Gene3D" id="3.40.220.10">
    <property type="entry name" value="Leucine Aminopeptidase, subunit E, domain 1"/>
    <property type="match status" value="3"/>
</dbReference>
<feature type="domain" description="Macro" evidence="18">
    <location>
        <begin position="1224"/>
        <end position="1421"/>
    </location>
</feature>
<evidence type="ECO:0000256" key="8">
    <source>
        <dbReference type="ARBA" id="ARBA00022737"/>
    </source>
</evidence>
<proteinExistence type="inferred from homology"/>
<feature type="domain" description="PARP catalytic" evidence="17">
    <location>
        <begin position="1638"/>
        <end position="1834"/>
    </location>
</feature>
<dbReference type="PANTHER" id="PTHR14453">
    <property type="entry name" value="PARP/ZINC FINGER CCCH TYPE DOMAIN CONTAINING PROTEIN"/>
    <property type="match status" value="1"/>
</dbReference>
<dbReference type="EC" id="2.4.2.-" evidence="14"/>
<keyword evidence="12" id="KW-0539">Nucleus</keyword>
<comment type="subcellular location">
    <subcellularLocation>
        <location evidence="2">Cytoplasm</location>
    </subcellularLocation>
    <subcellularLocation>
        <location evidence="1">Nucleus</location>
    </subcellularLocation>
</comment>
<dbReference type="CDD" id="cd02903">
    <property type="entry name" value="Macro_BAL-like"/>
    <property type="match status" value="2"/>
</dbReference>
<dbReference type="InterPro" id="IPR043472">
    <property type="entry name" value="Macro_dom-like"/>
</dbReference>
<dbReference type="STRING" id="9838.ENSCDRP00005009460"/>
<evidence type="ECO:0000256" key="9">
    <source>
        <dbReference type="ARBA" id="ARBA00022765"/>
    </source>
</evidence>
<dbReference type="GO" id="GO:0016779">
    <property type="term" value="F:nucleotidyltransferase activity"/>
    <property type="evidence" value="ECO:0007669"/>
    <property type="project" value="UniProtKB-KW"/>
</dbReference>
<dbReference type="InterPro" id="IPR057043">
    <property type="entry name" value="PARP14_KH_2"/>
</dbReference>
<dbReference type="SUPFAM" id="SSF52949">
    <property type="entry name" value="Macro domain-like"/>
    <property type="match status" value="3"/>
</dbReference>
<feature type="domain" description="Macro" evidence="18">
    <location>
        <begin position="786"/>
        <end position="974"/>
    </location>
</feature>
<evidence type="ECO:0000256" key="14">
    <source>
        <dbReference type="RuleBase" id="RU362114"/>
    </source>
</evidence>
<dbReference type="Gene3D" id="3.90.228.10">
    <property type="match status" value="1"/>
</dbReference>
<keyword evidence="4" id="KW-0399">Innate immunity</keyword>
<evidence type="ECO:0000256" key="7">
    <source>
        <dbReference type="ARBA" id="ARBA00022695"/>
    </source>
</evidence>
<dbReference type="InterPro" id="IPR012317">
    <property type="entry name" value="Poly(ADP-ribose)pol_cat_dom"/>
</dbReference>
<dbReference type="Gene3D" id="3.30.70.330">
    <property type="match status" value="2"/>
</dbReference>
<dbReference type="CDD" id="cd02907">
    <property type="entry name" value="Macro_Af1521_BAL-like"/>
    <property type="match status" value="1"/>
</dbReference>
<dbReference type="Pfam" id="PF23251">
    <property type="entry name" value="KH_PARP14_4"/>
    <property type="match status" value="1"/>
</dbReference>
<dbReference type="Pfam" id="PF23253">
    <property type="entry name" value="KH_PARP14_6"/>
    <property type="match status" value="1"/>
</dbReference>
<keyword evidence="9" id="KW-0013">ADP-ribosylation</keyword>
<keyword evidence="10" id="KW-0391">Immunity</keyword>
<dbReference type="PROSITE" id="PS51059">
    <property type="entry name" value="PARP_CATALYTIC"/>
    <property type="match status" value="1"/>
</dbReference>
<dbReference type="GO" id="GO:0005634">
    <property type="term" value="C:nucleus"/>
    <property type="evidence" value="ECO:0007669"/>
    <property type="project" value="UniProtKB-SubCell"/>
</dbReference>
<dbReference type="SUPFAM" id="SSF117839">
    <property type="entry name" value="WWE domain"/>
    <property type="match status" value="1"/>
</dbReference>
<dbReference type="SMART" id="SM00506">
    <property type="entry name" value="A1pp"/>
    <property type="match status" value="3"/>
</dbReference>
<dbReference type="FunFam" id="3.40.220.10:FF:000010">
    <property type="entry name" value="Poly [ADP-ribose] polymerase"/>
    <property type="match status" value="1"/>
</dbReference>
<dbReference type="Pfam" id="PF22005">
    <property type="entry name" value="WWE_1"/>
    <property type="match status" value="1"/>
</dbReference>
<dbReference type="Pfam" id="PF23245">
    <property type="entry name" value="RRM_PARP14_2"/>
    <property type="match status" value="1"/>
</dbReference>
<dbReference type="PROSITE" id="PS50918">
    <property type="entry name" value="WWE"/>
    <property type="match status" value="1"/>
</dbReference>
<dbReference type="GO" id="GO:0005737">
    <property type="term" value="C:cytoplasm"/>
    <property type="evidence" value="ECO:0007669"/>
    <property type="project" value="UniProtKB-SubCell"/>
</dbReference>
<evidence type="ECO:0000256" key="6">
    <source>
        <dbReference type="ARBA" id="ARBA00022679"/>
    </source>
</evidence>
<evidence type="ECO:0000256" key="13">
    <source>
        <dbReference type="ARBA" id="ARBA00024347"/>
    </source>
</evidence>
<dbReference type="GO" id="GO:0060334">
    <property type="term" value="P:regulation of type II interferon-mediated signaling pathway"/>
    <property type="evidence" value="ECO:0007669"/>
    <property type="project" value="UniProtKB-ARBA"/>
</dbReference>
<keyword evidence="8" id="KW-0677">Repeat</keyword>
<dbReference type="InterPro" id="IPR057047">
    <property type="entry name" value="PARP14_KH_5"/>
</dbReference>
<dbReference type="GO" id="GO:0003714">
    <property type="term" value="F:transcription corepressor activity"/>
    <property type="evidence" value="ECO:0007669"/>
    <property type="project" value="TreeGrafter"/>
</dbReference>
<dbReference type="GO" id="GO:1990404">
    <property type="term" value="F:NAD+-protein mono-ADP-ribosyltransferase activity"/>
    <property type="evidence" value="ECO:0007669"/>
    <property type="project" value="TreeGrafter"/>
</dbReference>
<dbReference type="InterPro" id="IPR057048">
    <property type="entry name" value="PARP14_KH_6"/>
</dbReference>
<evidence type="ECO:0000256" key="2">
    <source>
        <dbReference type="ARBA" id="ARBA00004496"/>
    </source>
</evidence>
<dbReference type="InterPro" id="IPR057044">
    <property type="entry name" value="PARP14_KH_1"/>
</dbReference>
<dbReference type="CDD" id="cd01439">
    <property type="entry name" value="TCCD_inducible_PARP_like"/>
    <property type="match status" value="1"/>
</dbReference>
<evidence type="ECO:0000256" key="11">
    <source>
        <dbReference type="ARBA" id="ARBA00023027"/>
    </source>
</evidence>
<dbReference type="InterPro" id="IPR057051">
    <property type="entry name" value="PARP14_RPM_1"/>
</dbReference>
<dbReference type="GO" id="GO:0003950">
    <property type="term" value="F:NAD+ poly-ADP-ribosyltransferase activity"/>
    <property type="evidence" value="ECO:0007669"/>
    <property type="project" value="UniProtKB-UniRule"/>
</dbReference>
<dbReference type="SUPFAM" id="SSF56399">
    <property type="entry name" value="ADP-ribosylation"/>
    <property type="match status" value="1"/>
</dbReference>
<feature type="region of interest" description="Disordered" evidence="15">
    <location>
        <begin position="94"/>
        <end position="122"/>
    </location>
</feature>
<evidence type="ECO:0000256" key="12">
    <source>
        <dbReference type="ARBA" id="ARBA00023242"/>
    </source>
</evidence>
<dbReference type="InterPro" id="IPR057046">
    <property type="entry name" value="PARP14_KH_4"/>
</dbReference>
<dbReference type="PANTHER" id="PTHR14453:SF89">
    <property type="entry name" value="PROTEIN MONO-ADP-RIBOSYLTRANSFERASE PARP14"/>
    <property type="match status" value="1"/>
</dbReference>
<dbReference type="EMBL" id="JWIN03000001">
    <property type="protein sequence ID" value="KAB1283757.1"/>
    <property type="molecule type" value="Genomic_DNA"/>
</dbReference>
<dbReference type="Pfam" id="PF23222">
    <property type="entry name" value="RRM_PARP14_1"/>
    <property type="match status" value="1"/>
</dbReference>
<feature type="domain" description="WWE" evidence="16">
    <location>
        <begin position="1556"/>
        <end position="1630"/>
    </location>
</feature>
<evidence type="ECO:0000259" key="16">
    <source>
        <dbReference type="PROSITE" id="PS50918"/>
    </source>
</evidence>
<dbReference type="Pfam" id="PF23252">
    <property type="entry name" value="KH_PARP14_5"/>
    <property type="match status" value="1"/>
</dbReference>
<evidence type="ECO:0000259" key="17">
    <source>
        <dbReference type="PROSITE" id="PS51059"/>
    </source>
</evidence>
<dbReference type="InterPro" id="IPR057049">
    <property type="entry name" value="PARP14_KH_8"/>
</dbReference>
<keyword evidence="5 14" id="KW-0328">Glycosyltransferase</keyword>
<dbReference type="InterPro" id="IPR004170">
    <property type="entry name" value="WWE_dom"/>
</dbReference>
<keyword evidence="6 14" id="KW-0808">Transferase</keyword>
<keyword evidence="11 14" id="KW-0520">NAD</keyword>
<dbReference type="CDD" id="cd12300">
    <property type="entry name" value="RRM1_PAR14"/>
    <property type="match status" value="1"/>
</dbReference>
<evidence type="ECO:0000313" key="20">
    <source>
        <dbReference type="Proteomes" id="UP000299084"/>
    </source>
</evidence>
<protein>
    <recommendedName>
        <fullName evidence="14">Poly [ADP-ribose] polymerase</fullName>
        <shortName evidence="14">PARP</shortName>
        <ecNumber evidence="14">2.4.2.-</ecNumber>
    </recommendedName>
</protein>
<evidence type="ECO:0000256" key="3">
    <source>
        <dbReference type="ARBA" id="ARBA00022490"/>
    </source>
</evidence>
<evidence type="ECO:0000256" key="1">
    <source>
        <dbReference type="ARBA" id="ARBA00004123"/>
    </source>
</evidence>
<dbReference type="Proteomes" id="UP000299084">
    <property type="component" value="Unassembled WGS sequence"/>
</dbReference>
<keyword evidence="7" id="KW-0548">Nucleotidyltransferase</keyword>
<reference evidence="19 20" key="1">
    <citation type="journal article" date="2019" name="Mol. Ecol. Resour.">
        <title>Improving Illumina assemblies with Hi-C and long reads: an example with the North African dromedary.</title>
        <authorList>
            <person name="Elbers J.P."/>
            <person name="Rogers M.F."/>
            <person name="Perelman P.L."/>
            <person name="Proskuryakova A.A."/>
            <person name="Serdyukova N.A."/>
            <person name="Johnson W.E."/>
            <person name="Horin P."/>
            <person name="Corander J."/>
            <person name="Murphy D."/>
            <person name="Burger P.A."/>
        </authorList>
    </citation>
    <scope>NUCLEOTIDE SEQUENCE [LARGE SCALE GENOMIC DNA]</scope>
    <source>
        <strain evidence="19">Drom800</strain>
        <tissue evidence="19">Blood</tissue>
    </source>
</reference>
<evidence type="ECO:0000256" key="4">
    <source>
        <dbReference type="ARBA" id="ARBA00022588"/>
    </source>
</evidence>
<comment type="caution">
    <text evidence="19">The sequence shown here is derived from an EMBL/GenBank/DDBJ whole genome shotgun (WGS) entry which is preliminary data.</text>
</comment>
<evidence type="ECO:0000256" key="10">
    <source>
        <dbReference type="ARBA" id="ARBA00022859"/>
    </source>
</evidence>
<evidence type="ECO:0000256" key="5">
    <source>
        <dbReference type="ARBA" id="ARBA00022676"/>
    </source>
</evidence>
<dbReference type="GO" id="GO:0010629">
    <property type="term" value="P:negative regulation of gene expression"/>
    <property type="evidence" value="ECO:0007669"/>
    <property type="project" value="TreeGrafter"/>
</dbReference>
<feature type="domain" description="Macro" evidence="18">
    <location>
        <begin position="1000"/>
        <end position="1198"/>
    </location>
</feature>
<name>A0A5N4EK47_CAMDR</name>
<feature type="compositionally biased region" description="Basic and acidic residues" evidence="15">
    <location>
        <begin position="97"/>
        <end position="116"/>
    </location>
</feature>
<evidence type="ECO:0000259" key="18">
    <source>
        <dbReference type="PROSITE" id="PS51154"/>
    </source>
</evidence>
<keyword evidence="20" id="KW-1185">Reference proteome</keyword>
<dbReference type="Pfam" id="PF23248">
    <property type="entry name" value="KH_PARP14_2"/>
    <property type="match status" value="1"/>
</dbReference>
<dbReference type="FunFam" id="3.30.70.330:FF:000487">
    <property type="entry name" value="Poly [ADP-ribose] polymerase"/>
    <property type="match status" value="1"/>
</dbReference>
<dbReference type="Pfam" id="PF00644">
    <property type="entry name" value="PARP"/>
    <property type="match status" value="1"/>
</dbReference>
<dbReference type="Pfam" id="PF23254">
    <property type="entry name" value="KH_PARP14_8"/>
    <property type="match status" value="1"/>
</dbReference>
<dbReference type="Gene3D" id="3.30.720.50">
    <property type="match status" value="1"/>
</dbReference>
<comment type="similarity">
    <text evidence="13">Belongs to the ARTD/PARP family.</text>
</comment>
<gene>
    <name evidence="19" type="ORF">Cadr_000000723</name>
</gene>
<dbReference type="Pfam" id="PF23249">
    <property type="entry name" value="KH_PARP14_3"/>
    <property type="match status" value="1"/>
</dbReference>
<dbReference type="InterPro" id="IPR054596">
    <property type="entry name" value="PARP14_WWE"/>
</dbReference>
<dbReference type="Pfam" id="PF01661">
    <property type="entry name" value="Macro"/>
    <property type="match status" value="3"/>
</dbReference>
<evidence type="ECO:0000256" key="15">
    <source>
        <dbReference type="SAM" id="MobiDB-lite"/>
    </source>
</evidence>
<dbReference type="FunFam" id="3.90.228.10:FF:000008">
    <property type="entry name" value="Poly [ADP-ribose] polymerase"/>
    <property type="match status" value="1"/>
</dbReference>
<accession>A0A5N4EK47</accession>
<dbReference type="Pfam" id="PF23085">
    <property type="entry name" value="RRM_PARP14_3"/>
    <property type="match status" value="1"/>
</dbReference>